<evidence type="ECO:0000256" key="1">
    <source>
        <dbReference type="SAM" id="SignalP"/>
    </source>
</evidence>
<keyword evidence="1" id="KW-0732">Signal</keyword>
<protein>
    <submittedName>
        <fullName evidence="2">Uncharacterized protein</fullName>
    </submittedName>
</protein>
<keyword evidence="3" id="KW-1185">Reference proteome</keyword>
<proteinExistence type="predicted"/>
<accession>A0ABN1GUT1</accession>
<dbReference type="EMBL" id="BAAAGA010000002">
    <property type="protein sequence ID" value="GAA0620225.1"/>
    <property type="molecule type" value="Genomic_DNA"/>
</dbReference>
<sequence length="127" mass="13355">MSFLATLAAAATLAAPQAAPAAITPQETADLQCLAMSMVIGGMTEDESVKTGLMAASMFYLGRLEGRNPDIVWLDRLGQYLQSAQTAELEAQSQRCGTEISEFGGRIQTWSTRMAAENAPAAPATGN</sequence>
<dbReference type="RefSeq" id="WP_343792249.1">
    <property type="nucleotide sequence ID" value="NZ_BAAAGA010000002.1"/>
</dbReference>
<gene>
    <name evidence="2" type="ORF">GCM10009422_14850</name>
</gene>
<feature type="chain" id="PRO_5046491390" evidence="1">
    <location>
        <begin position="22"/>
        <end position="127"/>
    </location>
</feature>
<dbReference type="Proteomes" id="UP001501352">
    <property type="component" value="Unassembled WGS sequence"/>
</dbReference>
<evidence type="ECO:0000313" key="3">
    <source>
        <dbReference type="Proteomes" id="UP001501352"/>
    </source>
</evidence>
<comment type="caution">
    <text evidence="2">The sequence shown here is derived from an EMBL/GenBank/DDBJ whole genome shotgun (WGS) entry which is preliminary data.</text>
</comment>
<feature type="signal peptide" evidence="1">
    <location>
        <begin position="1"/>
        <end position="21"/>
    </location>
</feature>
<name>A0ABN1GUT1_9CAUL</name>
<organism evidence="2 3">
    <name type="scientific">Brevundimonas kwangchunensis</name>
    <dbReference type="NCBI Taxonomy" id="322163"/>
    <lineage>
        <taxon>Bacteria</taxon>
        <taxon>Pseudomonadati</taxon>
        <taxon>Pseudomonadota</taxon>
        <taxon>Alphaproteobacteria</taxon>
        <taxon>Caulobacterales</taxon>
        <taxon>Caulobacteraceae</taxon>
        <taxon>Brevundimonas</taxon>
    </lineage>
</organism>
<evidence type="ECO:0000313" key="2">
    <source>
        <dbReference type="EMBL" id="GAA0620225.1"/>
    </source>
</evidence>
<reference evidence="2 3" key="1">
    <citation type="journal article" date="2019" name="Int. J. Syst. Evol. Microbiol.">
        <title>The Global Catalogue of Microorganisms (GCM) 10K type strain sequencing project: providing services to taxonomists for standard genome sequencing and annotation.</title>
        <authorList>
            <consortium name="The Broad Institute Genomics Platform"/>
            <consortium name="The Broad Institute Genome Sequencing Center for Infectious Disease"/>
            <person name="Wu L."/>
            <person name="Ma J."/>
        </authorList>
    </citation>
    <scope>NUCLEOTIDE SEQUENCE [LARGE SCALE GENOMIC DNA]</scope>
    <source>
        <strain evidence="2 3">JCM 12928</strain>
    </source>
</reference>